<dbReference type="InterPro" id="IPR006439">
    <property type="entry name" value="HAD-SF_hydro_IA"/>
</dbReference>
<reference evidence="6" key="1">
    <citation type="submission" date="2022-10" db="EMBL/GenBank/DDBJ databases">
        <title>Gaoshiqiia sediminis gen. nov., sp. nov., isolated from coastal sediment.</title>
        <authorList>
            <person name="Yu W.X."/>
            <person name="Mu D.S."/>
            <person name="Du J.Z."/>
            <person name="Liang Y.Q."/>
        </authorList>
    </citation>
    <scope>NUCLEOTIDE SEQUENCE</scope>
    <source>
        <strain evidence="6">A06</strain>
    </source>
</reference>
<dbReference type="Gene3D" id="1.10.150.240">
    <property type="entry name" value="Putative phosphatase, domain 2"/>
    <property type="match status" value="1"/>
</dbReference>
<dbReference type="PANTHER" id="PTHR46193:SF18">
    <property type="entry name" value="HEXITOL PHOSPHATASE B"/>
    <property type="match status" value="1"/>
</dbReference>
<evidence type="ECO:0000256" key="3">
    <source>
        <dbReference type="ARBA" id="ARBA00022723"/>
    </source>
</evidence>
<accession>A0AA41Y3W5</accession>
<keyword evidence="7" id="KW-1185">Reference proteome</keyword>
<gene>
    <name evidence="6" type="ORF">N2K84_09535</name>
</gene>
<dbReference type="PANTHER" id="PTHR46193">
    <property type="entry name" value="6-PHOSPHOGLUCONATE PHOSPHATASE"/>
    <property type="match status" value="1"/>
</dbReference>
<dbReference type="CDD" id="cd07505">
    <property type="entry name" value="HAD_BPGM-like"/>
    <property type="match status" value="1"/>
</dbReference>
<evidence type="ECO:0000256" key="4">
    <source>
        <dbReference type="ARBA" id="ARBA00022842"/>
    </source>
</evidence>
<dbReference type="SFLD" id="SFLDS00003">
    <property type="entry name" value="Haloacid_Dehalogenase"/>
    <property type="match status" value="1"/>
</dbReference>
<dbReference type="EMBL" id="JAPAAF010000010">
    <property type="protein sequence ID" value="MCW0482969.1"/>
    <property type="molecule type" value="Genomic_DNA"/>
</dbReference>
<keyword evidence="4" id="KW-0460">Magnesium</keyword>
<keyword evidence="3" id="KW-0479">Metal-binding</keyword>
<evidence type="ECO:0000256" key="2">
    <source>
        <dbReference type="ARBA" id="ARBA00006171"/>
    </source>
</evidence>
<dbReference type="SFLD" id="SFLDG01129">
    <property type="entry name" value="C1.5:_HAD__Beta-PGM__Phosphata"/>
    <property type="match status" value="1"/>
</dbReference>
<dbReference type="GO" id="GO:0046872">
    <property type="term" value="F:metal ion binding"/>
    <property type="evidence" value="ECO:0007669"/>
    <property type="project" value="UniProtKB-KW"/>
</dbReference>
<comment type="caution">
    <text evidence="6">The sequence shown here is derived from an EMBL/GenBank/DDBJ whole genome shotgun (WGS) entry which is preliminary data.</text>
</comment>
<dbReference type="AlphaFoldDB" id="A0AA41Y3W5"/>
<comment type="similarity">
    <text evidence="2">Belongs to the HAD-like hydrolase superfamily. CbbY/CbbZ/Gph/YieH family.</text>
</comment>
<dbReference type="SUPFAM" id="SSF56784">
    <property type="entry name" value="HAD-like"/>
    <property type="match status" value="1"/>
</dbReference>
<evidence type="ECO:0000256" key="5">
    <source>
        <dbReference type="ARBA" id="ARBA00023277"/>
    </source>
</evidence>
<evidence type="ECO:0000313" key="6">
    <source>
        <dbReference type="EMBL" id="MCW0482969.1"/>
    </source>
</evidence>
<keyword evidence="5" id="KW-0119">Carbohydrate metabolism</keyword>
<dbReference type="Proteomes" id="UP001163821">
    <property type="component" value="Unassembled WGS sequence"/>
</dbReference>
<dbReference type="InterPro" id="IPR051600">
    <property type="entry name" value="Beta-PGM-like"/>
</dbReference>
<dbReference type="InterPro" id="IPR023198">
    <property type="entry name" value="PGP-like_dom2"/>
</dbReference>
<dbReference type="InterPro" id="IPR036412">
    <property type="entry name" value="HAD-like_sf"/>
</dbReference>
<comment type="cofactor">
    <cofactor evidence="1">
        <name>Mg(2+)</name>
        <dbReference type="ChEBI" id="CHEBI:18420"/>
    </cofactor>
</comment>
<sequence length="217" mass="24900">MNRKALIFDFNGTLLWDTPLHNNAWDLFLQNHQISLTDLEKNEKIHGKNNRDIFPAIFNKELDEATIKQFVNEKENLYRQLVIESQLQLALGATLLFEQLAERQIPFTIATASGIDNLRFYIERYQLDQWFDIEKIVYDDGTLAGKPAPDYFLKAMQKLNVKAADSIIFEDSFAGIKAAENARAGQIIIVNSTGADYSNYPHPCMTDFCQFDPVRLC</sequence>
<dbReference type="Gene3D" id="3.40.50.1000">
    <property type="entry name" value="HAD superfamily/HAD-like"/>
    <property type="match status" value="1"/>
</dbReference>
<organism evidence="6 7">
    <name type="scientific">Gaoshiqia sediminis</name>
    <dbReference type="NCBI Taxonomy" id="2986998"/>
    <lineage>
        <taxon>Bacteria</taxon>
        <taxon>Pseudomonadati</taxon>
        <taxon>Bacteroidota</taxon>
        <taxon>Bacteroidia</taxon>
        <taxon>Marinilabiliales</taxon>
        <taxon>Prolixibacteraceae</taxon>
        <taxon>Gaoshiqia</taxon>
    </lineage>
</organism>
<dbReference type="InterPro" id="IPR023214">
    <property type="entry name" value="HAD_sf"/>
</dbReference>
<dbReference type="RefSeq" id="WP_282591571.1">
    <property type="nucleotide sequence ID" value="NZ_JAPAAF010000010.1"/>
</dbReference>
<evidence type="ECO:0000256" key="1">
    <source>
        <dbReference type="ARBA" id="ARBA00001946"/>
    </source>
</evidence>
<proteinExistence type="inferred from homology"/>
<dbReference type="NCBIfam" id="TIGR01509">
    <property type="entry name" value="HAD-SF-IA-v3"/>
    <property type="match status" value="1"/>
</dbReference>
<dbReference type="Pfam" id="PF00702">
    <property type="entry name" value="Hydrolase"/>
    <property type="match status" value="1"/>
</dbReference>
<dbReference type="GO" id="GO:0003824">
    <property type="term" value="F:catalytic activity"/>
    <property type="evidence" value="ECO:0007669"/>
    <property type="project" value="UniProtKB-ARBA"/>
</dbReference>
<name>A0AA41Y3W5_9BACT</name>
<evidence type="ECO:0000313" key="7">
    <source>
        <dbReference type="Proteomes" id="UP001163821"/>
    </source>
</evidence>
<protein>
    <submittedName>
        <fullName evidence="6">HAD family phosphatase</fullName>
    </submittedName>
</protein>